<dbReference type="SUPFAM" id="SSF52833">
    <property type="entry name" value="Thioredoxin-like"/>
    <property type="match status" value="1"/>
</dbReference>
<dbReference type="GO" id="GO:0015038">
    <property type="term" value="F:glutathione disulfide oxidoreductase activity"/>
    <property type="evidence" value="ECO:0007669"/>
    <property type="project" value="TreeGrafter"/>
</dbReference>
<dbReference type="EMBL" id="CDMZ01002361">
    <property type="protein sequence ID" value="CUC10031.1"/>
    <property type="molecule type" value="Genomic_DNA"/>
</dbReference>
<evidence type="ECO:0000259" key="1">
    <source>
        <dbReference type="Pfam" id="PF00462"/>
    </source>
</evidence>
<proteinExistence type="predicted"/>
<dbReference type="GO" id="GO:0005737">
    <property type="term" value="C:cytoplasm"/>
    <property type="evidence" value="ECO:0007669"/>
    <property type="project" value="TreeGrafter"/>
</dbReference>
<dbReference type="Pfam" id="PF00462">
    <property type="entry name" value="Glutaredoxin"/>
    <property type="match status" value="1"/>
</dbReference>
<name>A0A0K6S8N2_9ALVE</name>
<dbReference type="AlphaFoldDB" id="A0A0K6S8N2"/>
<protein>
    <recommendedName>
        <fullName evidence="1">Glutaredoxin domain-containing protein</fullName>
    </recommendedName>
</protein>
<evidence type="ECO:0000313" key="2">
    <source>
        <dbReference type="EMBL" id="CUC10031.1"/>
    </source>
</evidence>
<gene>
    <name evidence="2" type="ORF">Cvel_26457.t1</name>
</gene>
<dbReference type="InterPro" id="IPR036249">
    <property type="entry name" value="Thioredoxin-like_sf"/>
</dbReference>
<accession>A0A0K6S8N2</accession>
<dbReference type="InterPro" id="IPR011767">
    <property type="entry name" value="GLR_AS"/>
</dbReference>
<dbReference type="Gene3D" id="3.40.30.10">
    <property type="entry name" value="Glutaredoxin"/>
    <property type="match status" value="1"/>
</dbReference>
<dbReference type="InterPro" id="IPR002109">
    <property type="entry name" value="Glutaredoxin"/>
</dbReference>
<organism evidence="2">
    <name type="scientific">Chromera velia CCMP2878</name>
    <dbReference type="NCBI Taxonomy" id="1169474"/>
    <lineage>
        <taxon>Eukaryota</taxon>
        <taxon>Sar</taxon>
        <taxon>Alveolata</taxon>
        <taxon>Colpodellida</taxon>
        <taxon>Chromeraceae</taxon>
        <taxon>Chromera</taxon>
    </lineage>
</organism>
<dbReference type="VEuPathDB" id="CryptoDB:Cvel_26457"/>
<dbReference type="PROSITE" id="PS00195">
    <property type="entry name" value="GLUTAREDOXIN_1"/>
    <property type="match status" value="1"/>
</dbReference>
<dbReference type="PANTHER" id="PTHR45694:SF14">
    <property type="entry name" value="GLUTAREDOXIN-C2"/>
    <property type="match status" value="1"/>
</dbReference>
<feature type="domain" description="Glutaredoxin" evidence="1">
    <location>
        <begin position="1"/>
        <end position="70"/>
    </location>
</feature>
<reference evidence="2" key="1">
    <citation type="submission" date="2014-11" db="EMBL/GenBank/DDBJ databases">
        <title>Molecular phylogeny of cliff fern family Woodsiaceae with morphological implications.</title>
        <authorList>
            <person name="Shao Y.-Z."/>
            <person name="Wei R."/>
            <person name="Zhang X.-C."/>
        </authorList>
    </citation>
    <scope>NUCLEOTIDE SEQUENCE</scope>
</reference>
<dbReference type="PROSITE" id="PS51354">
    <property type="entry name" value="GLUTAREDOXIN_2"/>
    <property type="match status" value="1"/>
</dbReference>
<dbReference type="PANTHER" id="PTHR45694">
    <property type="entry name" value="GLUTAREDOXIN 2"/>
    <property type="match status" value="1"/>
</dbReference>
<dbReference type="GO" id="GO:0034599">
    <property type="term" value="P:cellular response to oxidative stress"/>
    <property type="evidence" value="ECO:0007669"/>
    <property type="project" value="TreeGrafter"/>
</dbReference>
<dbReference type="PhylomeDB" id="A0A0K6S8N2"/>
<sequence length="119" mass="12525">MVFSWSRCPFCLRAKEVLGSEELGIKRMKVVELDGDLDVDAETGKAIRAELGKRTGRTSVPSVWVGGQFVGGCNDGGLGGVIPLLRAGALQKMLREAGALAESNSLSRGGAKKGLFGLF</sequence>